<feature type="signal peptide" evidence="1">
    <location>
        <begin position="1"/>
        <end position="20"/>
    </location>
</feature>
<sequence length="140" mass="14225">MRFNFSIFALGLVVLGSIIAAPVSERRDISTGVESRSVVAWSRVVEERGKASAAADNIPVIGEAVGTLLKTAATVGSKVVSAIKADKGGKKTRSLVEERGKAAAIPVIGEAVETLADALKSKLKAAGAVANAIKAAKAGK</sequence>
<evidence type="ECO:0000313" key="3">
    <source>
        <dbReference type="Proteomes" id="UP000623467"/>
    </source>
</evidence>
<dbReference type="AlphaFoldDB" id="A0A8H7CMK5"/>
<gene>
    <name evidence="2" type="ORF">MSAN_02110500</name>
</gene>
<keyword evidence="1" id="KW-0732">Signal</keyword>
<protein>
    <submittedName>
        <fullName evidence="2">Uncharacterized protein</fullName>
    </submittedName>
</protein>
<dbReference type="Proteomes" id="UP000623467">
    <property type="component" value="Unassembled WGS sequence"/>
</dbReference>
<feature type="chain" id="PRO_5034626643" evidence="1">
    <location>
        <begin position="21"/>
        <end position="140"/>
    </location>
</feature>
<evidence type="ECO:0000256" key="1">
    <source>
        <dbReference type="SAM" id="SignalP"/>
    </source>
</evidence>
<reference evidence="2" key="1">
    <citation type="submission" date="2020-05" db="EMBL/GenBank/DDBJ databases">
        <title>Mycena genomes resolve the evolution of fungal bioluminescence.</title>
        <authorList>
            <person name="Tsai I.J."/>
        </authorList>
    </citation>
    <scope>NUCLEOTIDE SEQUENCE</scope>
    <source>
        <strain evidence="2">160909Yilan</strain>
    </source>
</reference>
<accession>A0A8H7CMK5</accession>
<proteinExistence type="predicted"/>
<name>A0A8H7CMK5_9AGAR</name>
<organism evidence="2 3">
    <name type="scientific">Mycena sanguinolenta</name>
    <dbReference type="NCBI Taxonomy" id="230812"/>
    <lineage>
        <taxon>Eukaryota</taxon>
        <taxon>Fungi</taxon>
        <taxon>Dikarya</taxon>
        <taxon>Basidiomycota</taxon>
        <taxon>Agaricomycotina</taxon>
        <taxon>Agaricomycetes</taxon>
        <taxon>Agaricomycetidae</taxon>
        <taxon>Agaricales</taxon>
        <taxon>Marasmiineae</taxon>
        <taxon>Mycenaceae</taxon>
        <taxon>Mycena</taxon>
    </lineage>
</organism>
<evidence type="ECO:0000313" key="2">
    <source>
        <dbReference type="EMBL" id="KAF7340813.1"/>
    </source>
</evidence>
<comment type="caution">
    <text evidence="2">The sequence shown here is derived from an EMBL/GenBank/DDBJ whole genome shotgun (WGS) entry which is preliminary data.</text>
</comment>
<dbReference type="EMBL" id="JACAZH010000029">
    <property type="protein sequence ID" value="KAF7340813.1"/>
    <property type="molecule type" value="Genomic_DNA"/>
</dbReference>
<dbReference type="OrthoDB" id="10462483at2759"/>
<keyword evidence="3" id="KW-1185">Reference proteome</keyword>